<dbReference type="GO" id="GO:0003700">
    <property type="term" value="F:DNA-binding transcription factor activity"/>
    <property type="evidence" value="ECO:0007669"/>
    <property type="project" value="InterPro"/>
</dbReference>
<feature type="domain" description="HSF-type DNA-binding" evidence="9">
    <location>
        <begin position="59"/>
        <end position="83"/>
    </location>
</feature>
<dbReference type="PROSITE" id="PS00434">
    <property type="entry name" value="HSF_DOMAIN"/>
    <property type="match status" value="1"/>
</dbReference>
<dbReference type="AlphaFoldDB" id="A0AAU9RS67"/>
<evidence type="ECO:0000256" key="6">
    <source>
        <dbReference type="ARBA" id="ARBA00023163"/>
    </source>
</evidence>
<dbReference type="PANTHER" id="PTHR10015:SF456">
    <property type="entry name" value="E2F_DP FAMILY WINGED-HELIX DNA-BINDING DOMAIN-CONTAINING PROTEIN-RELATED"/>
    <property type="match status" value="1"/>
</dbReference>
<evidence type="ECO:0000256" key="5">
    <source>
        <dbReference type="ARBA" id="ARBA00023125"/>
    </source>
</evidence>
<dbReference type="EMBL" id="OU466858">
    <property type="protein sequence ID" value="CAH2046560.1"/>
    <property type="molecule type" value="Genomic_DNA"/>
</dbReference>
<evidence type="ECO:0000313" key="11">
    <source>
        <dbReference type="Proteomes" id="UP000836841"/>
    </source>
</evidence>
<proteinExistence type="inferred from homology"/>
<evidence type="ECO:0000256" key="2">
    <source>
        <dbReference type="ARBA" id="ARBA00022553"/>
    </source>
</evidence>
<dbReference type="PANTHER" id="PTHR10015">
    <property type="entry name" value="HEAT SHOCK TRANSCRIPTION FACTOR"/>
    <property type="match status" value="1"/>
</dbReference>
<gene>
    <name evidence="10" type="ORF">TAV2_LOCUS5530</name>
</gene>
<dbReference type="PRINTS" id="PR00056">
    <property type="entry name" value="HSFDOMAIN"/>
</dbReference>
<dbReference type="GO" id="GO:0006357">
    <property type="term" value="P:regulation of transcription by RNA polymerase II"/>
    <property type="evidence" value="ECO:0007669"/>
    <property type="project" value="TreeGrafter"/>
</dbReference>
<keyword evidence="6" id="KW-0804">Transcription</keyword>
<dbReference type="Pfam" id="PF00447">
    <property type="entry name" value="HSF_DNA-bind"/>
    <property type="match status" value="1"/>
</dbReference>
<dbReference type="Proteomes" id="UP000836841">
    <property type="component" value="Chromosome 2"/>
</dbReference>
<protein>
    <recommendedName>
        <fullName evidence="9">HSF-type DNA-binding domain-containing protein</fullName>
    </recommendedName>
</protein>
<evidence type="ECO:0000256" key="7">
    <source>
        <dbReference type="ARBA" id="ARBA00023242"/>
    </source>
</evidence>
<sequence length="277" mass="32955">MDYNPPTPLEGLRETGPTPFLTKTYNIVEDSSTNNIVSWSRDNNSFIVWEPETFALVCLPIYFKHNNFSSFVRQLNTYGFKKIDTERWEFANEYFLKGQRHLLKNIRRRKTSSQTQTQSLEHGRFGLEREIQGMRRDRTALVTELVKLRRKQESIKTYLRLMEEKLKLTETKQEMMMDFLLNKIKKPSFLQSLRKRKREEIENIEQMQEIFSSHVVEDLETFVKAEPEEYDTGDQFEVVFGYGDELHVASVEDQRQDGVEMEMDSDGIWKEFVLTFE</sequence>
<keyword evidence="4" id="KW-0346">Stress response</keyword>
<dbReference type="GO" id="GO:0034605">
    <property type="term" value="P:cellular response to heat"/>
    <property type="evidence" value="ECO:0007669"/>
    <property type="project" value="TreeGrafter"/>
</dbReference>
<name>A0AAU9RS67_THLAR</name>
<keyword evidence="7" id="KW-0539">Nucleus</keyword>
<comment type="subcellular location">
    <subcellularLocation>
        <location evidence="1">Nucleus</location>
    </subcellularLocation>
</comment>
<keyword evidence="2" id="KW-0597">Phosphoprotein</keyword>
<evidence type="ECO:0000256" key="1">
    <source>
        <dbReference type="ARBA" id="ARBA00004123"/>
    </source>
</evidence>
<dbReference type="SUPFAM" id="SSF46785">
    <property type="entry name" value="Winged helix' DNA-binding domain"/>
    <property type="match status" value="1"/>
</dbReference>
<dbReference type="InterPro" id="IPR000232">
    <property type="entry name" value="HSF_DNA-bd"/>
</dbReference>
<evidence type="ECO:0000256" key="3">
    <source>
        <dbReference type="ARBA" id="ARBA00023015"/>
    </source>
</evidence>
<evidence type="ECO:0000256" key="4">
    <source>
        <dbReference type="ARBA" id="ARBA00023016"/>
    </source>
</evidence>
<accession>A0AAU9RS67</accession>
<evidence type="ECO:0000259" key="9">
    <source>
        <dbReference type="PROSITE" id="PS00434"/>
    </source>
</evidence>
<organism evidence="10 11">
    <name type="scientific">Thlaspi arvense</name>
    <name type="common">Field penny-cress</name>
    <dbReference type="NCBI Taxonomy" id="13288"/>
    <lineage>
        <taxon>Eukaryota</taxon>
        <taxon>Viridiplantae</taxon>
        <taxon>Streptophyta</taxon>
        <taxon>Embryophyta</taxon>
        <taxon>Tracheophyta</taxon>
        <taxon>Spermatophyta</taxon>
        <taxon>Magnoliopsida</taxon>
        <taxon>eudicotyledons</taxon>
        <taxon>Gunneridae</taxon>
        <taxon>Pentapetalae</taxon>
        <taxon>rosids</taxon>
        <taxon>malvids</taxon>
        <taxon>Brassicales</taxon>
        <taxon>Brassicaceae</taxon>
        <taxon>Thlaspideae</taxon>
        <taxon>Thlaspi</taxon>
    </lineage>
</organism>
<dbReference type="InterPro" id="IPR036388">
    <property type="entry name" value="WH-like_DNA-bd_sf"/>
</dbReference>
<dbReference type="SMART" id="SM00415">
    <property type="entry name" value="HSF"/>
    <property type="match status" value="1"/>
</dbReference>
<reference evidence="10 11" key="1">
    <citation type="submission" date="2022-03" db="EMBL/GenBank/DDBJ databases">
        <authorList>
            <person name="Nunn A."/>
            <person name="Chopra R."/>
            <person name="Nunn A."/>
            <person name="Contreras Garrido A."/>
        </authorList>
    </citation>
    <scope>NUCLEOTIDE SEQUENCE [LARGE SCALE GENOMIC DNA]</scope>
</reference>
<dbReference type="Gene3D" id="1.10.10.10">
    <property type="entry name" value="Winged helix-like DNA-binding domain superfamily/Winged helix DNA-binding domain"/>
    <property type="match status" value="1"/>
</dbReference>
<dbReference type="FunFam" id="1.10.10.10:FF:000057">
    <property type="entry name" value="Heat shock transcription factor 1"/>
    <property type="match status" value="1"/>
</dbReference>
<keyword evidence="11" id="KW-1185">Reference proteome</keyword>
<evidence type="ECO:0000256" key="8">
    <source>
        <dbReference type="ARBA" id="ARBA00061350"/>
    </source>
</evidence>
<dbReference type="GO" id="GO:0005634">
    <property type="term" value="C:nucleus"/>
    <property type="evidence" value="ECO:0007669"/>
    <property type="project" value="UniProtKB-SubCell"/>
</dbReference>
<dbReference type="InterPro" id="IPR036390">
    <property type="entry name" value="WH_DNA-bd_sf"/>
</dbReference>
<dbReference type="GO" id="GO:0000978">
    <property type="term" value="F:RNA polymerase II cis-regulatory region sequence-specific DNA binding"/>
    <property type="evidence" value="ECO:0007669"/>
    <property type="project" value="TreeGrafter"/>
</dbReference>
<keyword evidence="5" id="KW-0238">DNA-binding</keyword>
<keyword evidence="3" id="KW-0805">Transcription regulation</keyword>
<evidence type="ECO:0000313" key="10">
    <source>
        <dbReference type="EMBL" id="CAH2046560.1"/>
    </source>
</evidence>
<comment type="similarity">
    <text evidence="8">Belongs to the HSF family. Class A subfamily.</text>
</comment>